<dbReference type="Ensembl" id="ENSSSCT00065011998.1">
    <property type="protein sequence ID" value="ENSSSCP00065004909.1"/>
    <property type="gene ID" value="ENSSSCG00065008818.1"/>
</dbReference>
<dbReference type="Proteomes" id="UP000694722">
    <property type="component" value="Unplaced"/>
</dbReference>
<dbReference type="Ensembl" id="ENSSSCT00040090107.1">
    <property type="protein sequence ID" value="ENSSSCP00040039605.1"/>
    <property type="gene ID" value="ENSSSCG00040061577.1"/>
</dbReference>
<dbReference type="InterPro" id="IPR051500">
    <property type="entry name" value="cTAGE_MIA/OTOR"/>
</dbReference>
<accession>A0A8D1B8A1</accession>
<feature type="compositionally biased region" description="Pro residues" evidence="7">
    <location>
        <begin position="661"/>
        <end position="671"/>
    </location>
</feature>
<dbReference type="PANTHER" id="PTHR23158">
    <property type="entry name" value="MELANOMA INHIBITORY ACTIVITY-RELATED"/>
    <property type="match status" value="1"/>
</dbReference>
<dbReference type="PANTHER" id="PTHR23158:SF38">
    <property type="entry name" value="MELANOMA INHIBITORY ACTIVITY PROTEIN 2"/>
    <property type="match status" value="1"/>
</dbReference>
<sequence length="727" mass="82880">MELKDLEEEVRSRLYVGREKKLAAELSALIEEKCKLLEKFSLVQKEYEGLESSLKDASFEKESTEAQSLEAFCGKLINSQSELEDEILFLEKELREEKSKHSEQDELMVDISKRIQSLEDESKSLKSQVSEAKTTFKIFQMNEERLKISIKDALSENSQLQESQKQLLQEAEEWRERVNELNKQKMTFEDSRAHVEQVLCDKENQIKSLTERLLKMKDWSAVLGEDITNDDNLDLEMKNDSENGTYLNTLPKGTLKKLIHAAKLKASLKTLEGERNQIYTQLSEVDKTKEDLTECIENLQTEQASLQSENTQFENEIQKLQQKLKVMTELYQENEMTLHRKLTVEENYRLEKEEKLSKADEKISHAVEELETYRKRARDLEEELERTIHSYQGQSISHEKKAHDNWLAARNAERNLNDLRKENAYSRQKLTETELKFELLEKDPYALDVPNTAFGREHSPYGPSPLGRPSPETRAFLSPPTLLEGPLRLSPLLPGGGGRGSRGPGNPLDHPITNERGDSSADWLIDPHRAPSDTGSLSPPWEQDRRMMIPPSGQPYPDPVFPPQRQDRFYSNSGRLSGPAELRSFNMPSLDKVDNLNVPDSSLPNESEATGPGFVPPPRPPVRGPLFPLDARGPFLRRGPPFPPPPPGSMYAAPRDYFPPRDFPGPPPPPFAMRSVYPPRGFPHYLPPRAGFFPPPPHPESRSEFPAGLIPPSNEPTTEHPEPQQET</sequence>
<dbReference type="FunFam" id="1.20.5.340:FF:000044">
    <property type="entry name" value="MIA SH3 domain ER export factor 2"/>
    <property type="match status" value="1"/>
</dbReference>
<feature type="compositionally biased region" description="Low complexity" evidence="7">
    <location>
        <begin position="482"/>
        <end position="493"/>
    </location>
</feature>
<evidence type="ECO:0000256" key="1">
    <source>
        <dbReference type="ARBA" id="ARBA00004167"/>
    </source>
</evidence>
<feature type="compositionally biased region" description="Pro residues" evidence="7">
    <location>
        <begin position="614"/>
        <end position="623"/>
    </location>
</feature>
<evidence type="ECO:0000313" key="8">
    <source>
        <dbReference type="Ensembl" id="ENSSSCP00035041327.1"/>
    </source>
</evidence>
<feature type="compositionally biased region" description="Basic and acidic residues" evidence="7">
    <location>
        <begin position="717"/>
        <end position="727"/>
    </location>
</feature>
<keyword evidence="3" id="KW-1133">Transmembrane helix</keyword>
<evidence type="ECO:0000313" key="9">
    <source>
        <dbReference type="Proteomes" id="UP000694720"/>
    </source>
</evidence>
<evidence type="ECO:0000256" key="4">
    <source>
        <dbReference type="ARBA" id="ARBA00023054"/>
    </source>
</evidence>
<keyword evidence="5" id="KW-0472">Membrane</keyword>
<dbReference type="Proteomes" id="UP000694725">
    <property type="component" value="Unplaced"/>
</dbReference>
<evidence type="ECO:0000256" key="3">
    <source>
        <dbReference type="ARBA" id="ARBA00022989"/>
    </source>
</evidence>
<feature type="compositionally biased region" description="Basic and acidic residues" evidence="7">
    <location>
        <begin position="512"/>
        <end position="531"/>
    </location>
</feature>
<evidence type="ECO:0000256" key="6">
    <source>
        <dbReference type="SAM" id="Coils"/>
    </source>
</evidence>
<feature type="compositionally biased region" description="Pro residues" evidence="7">
    <location>
        <begin position="552"/>
        <end position="562"/>
    </location>
</feature>
<dbReference type="Proteomes" id="UP000694723">
    <property type="component" value="Unplaced"/>
</dbReference>
<dbReference type="Ensembl" id="ENSSSCT00035097894.1">
    <property type="protein sequence ID" value="ENSSSCP00035041327.1"/>
    <property type="gene ID" value="ENSSSCG00035071529.1"/>
</dbReference>
<keyword evidence="4 6" id="KW-0175">Coiled coil</keyword>
<evidence type="ECO:0000256" key="7">
    <source>
        <dbReference type="SAM" id="MobiDB-lite"/>
    </source>
</evidence>
<dbReference type="Gene3D" id="6.10.250.3110">
    <property type="match status" value="1"/>
</dbReference>
<dbReference type="Proteomes" id="UP000694720">
    <property type="component" value="Unplaced"/>
</dbReference>
<feature type="compositionally biased region" description="Polar residues" evidence="7">
    <location>
        <begin position="598"/>
        <end position="608"/>
    </location>
</feature>
<feature type="coiled-coil region" evidence="6">
    <location>
        <begin position="47"/>
        <end position="191"/>
    </location>
</feature>
<dbReference type="GO" id="GO:0016020">
    <property type="term" value="C:membrane"/>
    <property type="evidence" value="ECO:0007669"/>
    <property type="project" value="UniProtKB-SubCell"/>
</dbReference>
<organism evidence="8 9">
    <name type="scientific">Sus scrofa</name>
    <name type="common">Pig</name>
    <dbReference type="NCBI Taxonomy" id="9823"/>
    <lineage>
        <taxon>Eukaryota</taxon>
        <taxon>Metazoa</taxon>
        <taxon>Chordata</taxon>
        <taxon>Craniata</taxon>
        <taxon>Vertebrata</taxon>
        <taxon>Euteleostomi</taxon>
        <taxon>Mammalia</taxon>
        <taxon>Eutheria</taxon>
        <taxon>Laurasiatheria</taxon>
        <taxon>Artiodactyla</taxon>
        <taxon>Suina</taxon>
        <taxon>Suidae</taxon>
        <taxon>Sus</taxon>
    </lineage>
</organism>
<gene>
    <name evidence="8" type="primary">MIA2</name>
</gene>
<evidence type="ECO:0000256" key="5">
    <source>
        <dbReference type="ARBA" id="ARBA00023136"/>
    </source>
</evidence>
<reference evidence="8" key="1">
    <citation type="submission" date="2025-05" db="UniProtKB">
        <authorList>
            <consortium name="Ensembl"/>
        </authorList>
    </citation>
    <scope>IDENTIFICATION</scope>
</reference>
<feature type="coiled-coil region" evidence="6">
    <location>
        <begin position="282"/>
        <end position="429"/>
    </location>
</feature>
<feature type="region of interest" description="Disordered" evidence="7">
    <location>
        <begin position="688"/>
        <end position="727"/>
    </location>
</feature>
<dbReference type="Ensembl" id="ENSSSCT00060027600.1">
    <property type="protein sequence ID" value="ENSSSCP00060011800.1"/>
    <property type="gene ID" value="ENSSSCG00060020176.1"/>
</dbReference>
<dbReference type="AlphaFoldDB" id="A0A8D1B8A1"/>
<keyword evidence="2" id="KW-0812">Transmembrane</keyword>
<feature type="region of interest" description="Disordered" evidence="7">
    <location>
        <begin position="450"/>
        <end position="672"/>
    </location>
</feature>
<name>A0A8D1B8A1_PIG</name>
<evidence type="ECO:0000256" key="2">
    <source>
        <dbReference type="ARBA" id="ARBA00022692"/>
    </source>
</evidence>
<feature type="compositionally biased region" description="Low complexity" evidence="7">
    <location>
        <begin position="624"/>
        <end position="639"/>
    </location>
</feature>
<comment type="subcellular location">
    <subcellularLocation>
        <location evidence="1">Membrane</location>
        <topology evidence="1">Single-pass membrane protein</topology>
    </subcellularLocation>
</comment>
<feature type="compositionally biased region" description="Gly residues" evidence="7">
    <location>
        <begin position="494"/>
        <end position="503"/>
    </location>
</feature>
<proteinExistence type="predicted"/>
<protein>
    <submittedName>
        <fullName evidence="8">MIA SH3 domain ER export factor 2</fullName>
    </submittedName>
</protein>